<dbReference type="Pfam" id="PF13435">
    <property type="entry name" value="Cytochrome_C554"/>
    <property type="match status" value="1"/>
</dbReference>
<feature type="transmembrane region" description="Helical" evidence="2">
    <location>
        <begin position="18"/>
        <end position="38"/>
    </location>
</feature>
<feature type="transmembrane region" description="Helical" evidence="2">
    <location>
        <begin position="78"/>
        <end position="104"/>
    </location>
</feature>
<dbReference type="STRING" id="980561.A1359_21365"/>
<dbReference type="RefSeq" id="WP_083960477.1">
    <property type="nucleotide sequence ID" value="NZ_LUUI01000053.1"/>
</dbReference>
<evidence type="ECO:0000259" key="3">
    <source>
        <dbReference type="Pfam" id="PF13435"/>
    </source>
</evidence>
<keyword evidence="1" id="KW-0732">Signal</keyword>
<dbReference type="Gene3D" id="1.10.1130.10">
    <property type="entry name" value="Flavocytochrome C3, Chain A"/>
    <property type="match status" value="1"/>
</dbReference>
<accession>A0A177NQM2</accession>
<feature type="transmembrane region" description="Helical" evidence="2">
    <location>
        <begin position="160"/>
        <end position="179"/>
    </location>
</feature>
<gene>
    <name evidence="4" type="ORF">A1359_21365</name>
</gene>
<keyword evidence="2" id="KW-1133">Transmembrane helix</keyword>
<feature type="domain" description="Cytochrome c-552/4" evidence="3">
    <location>
        <begin position="228"/>
        <end position="309"/>
    </location>
</feature>
<dbReference type="Proteomes" id="UP000078476">
    <property type="component" value="Unassembled WGS sequence"/>
</dbReference>
<keyword evidence="2" id="KW-0472">Membrane</keyword>
<dbReference type="EMBL" id="LUUI01000053">
    <property type="protein sequence ID" value="OAI20181.1"/>
    <property type="molecule type" value="Genomic_DNA"/>
</dbReference>
<protein>
    <recommendedName>
        <fullName evidence="3">Cytochrome c-552/4 domain-containing protein</fullName>
    </recommendedName>
</protein>
<comment type="caution">
    <text evidence="4">The sequence shown here is derived from an EMBL/GenBank/DDBJ whole genome shotgun (WGS) entry which is preliminary data.</text>
</comment>
<name>A0A177NQM2_9GAMM</name>
<reference evidence="4 5" key="1">
    <citation type="submission" date="2016-03" db="EMBL/GenBank/DDBJ databases">
        <authorList>
            <person name="Ploux O."/>
        </authorList>
    </citation>
    <scope>NUCLEOTIDE SEQUENCE [LARGE SCALE GENOMIC DNA]</scope>
    <source>
        <strain evidence="4 5">R-45370</strain>
    </source>
</reference>
<dbReference type="GO" id="GO:0016491">
    <property type="term" value="F:oxidoreductase activity"/>
    <property type="evidence" value="ECO:0007669"/>
    <property type="project" value="TreeGrafter"/>
</dbReference>
<proteinExistence type="predicted"/>
<evidence type="ECO:0000313" key="5">
    <source>
        <dbReference type="Proteomes" id="UP000078476"/>
    </source>
</evidence>
<sequence length="673" mass="75260">MNLQNSQMDVERSYAKPLVAVTIALAITGYFTLFWPTFSDVTQWTFLVHTLLGLWATALLFPYIFYHFRRTIGLRRPWIALSGIAAALTFMAIAATGMDIVLIGQSEARHWIFQTHVWLATVIIIVLLLHVAFHVLSLSDRRKNNEPNRLPSLSGGLKKTVISHLFLGGLLVFMATGIYQIRPNPYNDSPAVTPYVYAYGNHPFRPSETETSTGGFLDAKRMGSSERCATCHQEIAEQWKLSIHAQAASDKTYQTNINLLAEKKGMEATRYCEGCHAPAALLSGQLTAGGKLDTPGHLQEGVSCMACHGIDRVEHLQGVASYRFKPPQPYLFDGSTQAVPLFVHNLLIRLKPEQHKADLARDVLAAPEMCATCHAQFMDKAFNDWGWVKMQDDYMAWLNGPYSGQTRQTFAHAEQRRCQDCHFSLQLGKDPSANQDGQIKTHFSIGANTAIPWVTKNHTQLQRTQEFLQADKMRISIDKPNRADAIESARYVDSTLIASTEGPAYSYLGENVTLKVAVTNAQVGHAFPGGTTDINEAWLHLLVMDGQGMKIYESGYLDQDNNVDESAYFYRSIPIDRKGNAVWRHDLFNMVGDSFKRIIPPGGTDVTSFVFKVPDYAKGPLTISASLKYRKLNNRYARWALKDDEVKLPIVEMASTSLLLPLKIQPEVVKQAQ</sequence>
<evidence type="ECO:0000313" key="4">
    <source>
        <dbReference type="EMBL" id="OAI20181.1"/>
    </source>
</evidence>
<dbReference type="SUPFAM" id="SSF48695">
    <property type="entry name" value="Multiheme cytochromes"/>
    <property type="match status" value="1"/>
</dbReference>
<dbReference type="OrthoDB" id="9814800at2"/>
<evidence type="ECO:0000256" key="2">
    <source>
        <dbReference type="SAM" id="Phobius"/>
    </source>
</evidence>
<dbReference type="InterPro" id="IPR036280">
    <property type="entry name" value="Multihaem_cyt_sf"/>
</dbReference>
<keyword evidence="2" id="KW-0812">Transmembrane</keyword>
<feature type="transmembrane region" description="Helical" evidence="2">
    <location>
        <begin position="44"/>
        <end position="66"/>
    </location>
</feature>
<dbReference type="InterPro" id="IPR023155">
    <property type="entry name" value="Cyt_c-552/4"/>
</dbReference>
<dbReference type="AlphaFoldDB" id="A0A177NQM2"/>
<dbReference type="PANTHER" id="PTHR35038">
    <property type="entry name" value="DISSIMILATORY SULFITE REDUCTASE SIRA"/>
    <property type="match status" value="1"/>
</dbReference>
<organism evidence="4 5">
    <name type="scientific">Methylomonas lenta</name>
    <dbReference type="NCBI Taxonomy" id="980561"/>
    <lineage>
        <taxon>Bacteria</taxon>
        <taxon>Pseudomonadati</taxon>
        <taxon>Pseudomonadota</taxon>
        <taxon>Gammaproteobacteria</taxon>
        <taxon>Methylococcales</taxon>
        <taxon>Methylococcaceae</taxon>
        <taxon>Methylomonas</taxon>
    </lineage>
</organism>
<dbReference type="InterPro" id="IPR051829">
    <property type="entry name" value="Multiheme_Cytochr_ET"/>
</dbReference>
<keyword evidence="5" id="KW-1185">Reference proteome</keyword>
<feature type="transmembrane region" description="Helical" evidence="2">
    <location>
        <begin position="116"/>
        <end position="139"/>
    </location>
</feature>
<evidence type="ECO:0000256" key="1">
    <source>
        <dbReference type="ARBA" id="ARBA00022729"/>
    </source>
</evidence>
<dbReference type="PANTHER" id="PTHR35038:SF8">
    <property type="entry name" value="C-TYPE POLYHEME CYTOCHROME OMCC"/>
    <property type="match status" value="1"/>
</dbReference>